<dbReference type="InterPro" id="IPR010090">
    <property type="entry name" value="Phage_tape_meas"/>
</dbReference>
<dbReference type="Proteomes" id="UP000244940">
    <property type="component" value="Unassembled WGS sequence"/>
</dbReference>
<dbReference type="GeneID" id="94366897"/>
<feature type="region of interest" description="Disordered" evidence="2">
    <location>
        <begin position="405"/>
        <end position="455"/>
    </location>
</feature>
<comment type="caution">
    <text evidence="4">The sequence shown here is derived from an EMBL/GenBank/DDBJ whole genome shotgun (WGS) entry which is preliminary data.</text>
</comment>
<proteinExistence type="predicted"/>
<protein>
    <recommendedName>
        <fullName evidence="3">Phage tail tape measure protein domain-containing protein</fullName>
    </recommendedName>
</protein>
<name>A0A2U2C554_9RHOB</name>
<dbReference type="OrthoDB" id="7311517at2"/>
<evidence type="ECO:0000256" key="2">
    <source>
        <dbReference type="SAM" id="MobiDB-lite"/>
    </source>
</evidence>
<feature type="compositionally biased region" description="Low complexity" evidence="2">
    <location>
        <begin position="419"/>
        <end position="428"/>
    </location>
</feature>
<feature type="compositionally biased region" description="Gly residues" evidence="2">
    <location>
        <begin position="443"/>
        <end position="455"/>
    </location>
</feature>
<dbReference type="AlphaFoldDB" id="A0A2U2C554"/>
<accession>A0A2U2C554</accession>
<dbReference type="EMBL" id="QEYD01000013">
    <property type="protein sequence ID" value="PWE27003.1"/>
    <property type="molecule type" value="Genomic_DNA"/>
</dbReference>
<keyword evidence="5" id="KW-1185">Reference proteome</keyword>
<sequence>MADENLERITILLQARDRDFARAMERNNKAIARLTRDASRDTARMQRQVEGSFQRMSTSALSFGQNFARGLAAGAITAATGLLTQGLRQTVRGMAEVGDEARRAGLGVEAFQEWLYVASQRRIPVDAIVDGFKELNLRADEWIETGGGAAAEAFERLGFSAEDLARRLQDPSELMLEVFRRMRDLDRAAQIRVFDEVLGGAGGERFVELIGLGEEGLRRMMQAARETGAVMSEEMVERADVIDQKFTDVVNTLMRLGREAVVGWAIIGESIHDALTTDATEQAEQDFAALQRDAADLQQGIENLAATAERMGEDQLASALGELSDAMVLVTDSFNDGTIDAETYHRLLGRIADSADNVVEHVTAIDDIQLSAVGRVIDGLRARLETLATTARETAAAVQMNTQSEFGQPLDPNGPLLPPTAQAPLTSPRPRRAPNEGSAAYGEGSGSGSGGGGGSNGYREAVADIEARTRALQLEAAALVAVAGSNQDYGSAIEYARVRAQLMNDAQREGRRLTPELQAEIDALAQAYVTAGQSAAEAADTLRRIHDDADRGADAIASIFEAIGQGGDAARQALARLFQQMASSQFQRLLSMFGGTSGGGSILS</sequence>
<evidence type="ECO:0000313" key="5">
    <source>
        <dbReference type="Proteomes" id="UP000244940"/>
    </source>
</evidence>
<reference evidence="4 5" key="1">
    <citation type="submission" date="2018-05" db="EMBL/GenBank/DDBJ databases">
        <title>Pararhodobacter marina sp. nov., isolated from deep-sea water of the Indian Ocean.</title>
        <authorList>
            <person name="Lai Q.Sr."/>
            <person name="Liu X."/>
            <person name="Shao Z."/>
        </authorList>
    </citation>
    <scope>NUCLEOTIDE SEQUENCE [LARGE SCALE GENOMIC DNA]</scope>
    <source>
        <strain evidence="4 5">CIC4N-9</strain>
    </source>
</reference>
<evidence type="ECO:0000313" key="4">
    <source>
        <dbReference type="EMBL" id="PWE27003.1"/>
    </source>
</evidence>
<evidence type="ECO:0000259" key="3">
    <source>
        <dbReference type="Pfam" id="PF10145"/>
    </source>
</evidence>
<feature type="domain" description="Phage tail tape measure protein" evidence="3">
    <location>
        <begin position="71"/>
        <end position="199"/>
    </location>
</feature>
<gene>
    <name evidence="4" type="ORF">C4N9_18535</name>
</gene>
<dbReference type="RefSeq" id="WP_109534850.1">
    <property type="nucleotide sequence ID" value="NZ_QEYD01000013.1"/>
</dbReference>
<keyword evidence="1" id="KW-0175">Coiled coil</keyword>
<evidence type="ECO:0000256" key="1">
    <source>
        <dbReference type="SAM" id="Coils"/>
    </source>
</evidence>
<organism evidence="4 5">
    <name type="scientific">Pararhodobacter marinus</name>
    <dbReference type="NCBI Taxonomy" id="2184063"/>
    <lineage>
        <taxon>Bacteria</taxon>
        <taxon>Pseudomonadati</taxon>
        <taxon>Pseudomonadota</taxon>
        <taxon>Alphaproteobacteria</taxon>
        <taxon>Rhodobacterales</taxon>
        <taxon>Paracoccaceae</taxon>
        <taxon>Pararhodobacter</taxon>
    </lineage>
</organism>
<dbReference type="Pfam" id="PF10145">
    <property type="entry name" value="PhageMin_Tail"/>
    <property type="match status" value="1"/>
</dbReference>
<feature type="coiled-coil region" evidence="1">
    <location>
        <begin position="280"/>
        <end position="307"/>
    </location>
</feature>